<evidence type="ECO:0000313" key="3">
    <source>
        <dbReference type="Proteomes" id="UP000272474"/>
    </source>
</evidence>
<protein>
    <submittedName>
        <fullName evidence="2">ROK family transcriptional regulator</fullName>
    </submittedName>
</protein>
<dbReference type="InterPro" id="IPR011991">
    <property type="entry name" value="ArsR-like_HTH"/>
</dbReference>
<organism evidence="2 3">
    <name type="scientific">Streptomyces hoynatensis</name>
    <dbReference type="NCBI Taxonomy" id="1141874"/>
    <lineage>
        <taxon>Bacteria</taxon>
        <taxon>Bacillati</taxon>
        <taxon>Actinomycetota</taxon>
        <taxon>Actinomycetes</taxon>
        <taxon>Kitasatosporales</taxon>
        <taxon>Streptomycetaceae</taxon>
        <taxon>Streptomyces</taxon>
    </lineage>
</organism>
<accession>A0A3A9ZGZ9</accession>
<evidence type="ECO:0000313" key="2">
    <source>
        <dbReference type="EMBL" id="RKN46677.1"/>
    </source>
</evidence>
<dbReference type="SUPFAM" id="SSF46785">
    <property type="entry name" value="Winged helix' DNA-binding domain"/>
    <property type="match status" value="1"/>
</dbReference>
<keyword evidence="3" id="KW-1185">Reference proteome</keyword>
<evidence type="ECO:0000256" key="1">
    <source>
        <dbReference type="ARBA" id="ARBA00006479"/>
    </source>
</evidence>
<dbReference type="EMBL" id="RBAL01000001">
    <property type="protein sequence ID" value="RKN46677.1"/>
    <property type="molecule type" value="Genomic_DNA"/>
</dbReference>
<gene>
    <name evidence="2" type="ORF">D7294_00100</name>
</gene>
<dbReference type="Proteomes" id="UP000272474">
    <property type="component" value="Unassembled WGS sequence"/>
</dbReference>
<dbReference type="CDD" id="cd00090">
    <property type="entry name" value="HTH_ARSR"/>
    <property type="match status" value="1"/>
</dbReference>
<dbReference type="PANTHER" id="PTHR18964">
    <property type="entry name" value="ROK (REPRESSOR, ORF, KINASE) FAMILY"/>
    <property type="match status" value="1"/>
</dbReference>
<dbReference type="PANTHER" id="PTHR18964:SF149">
    <property type="entry name" value="BIFUNCTIONAL UDP-N-ACETYLGLUCOSAMINE 2-EPIMERASE_N-ACETYLMANNOSAMINE KINASE"/>
    <property type="match status" value="1"/>
</dbReference>
<dbReference type="InterPro" id="IPR043129">
    <property type="entry name" value="ATPase_NBD"/>
</dbReference>
<dbReference type="Pfam" id="PF13412">
    <property type="entry name" value="HTH_24"/>
    <property type="match status" value="1"/>
</dbReference>
<proteinExistence type="inferred from homology"/>
<dbReference type="Gene3D" id="3.30.420.40">
    <property type="match status" value="2"/>
</dbReference>
<comment type="caution">
    <text evidence="2">The sequence shown here is derived from an EMBL/GenBank/DDBJ whole genome shotgun (WGS) entry which is preliminary data.</text>
</comment>
<dbReference type="InterPro" id="IPR036390">
    <property type="entry name" value="WH_DNA-bd_sf"/>
</dbReference>
<dbReference type="Gene3D" id="1.10.10.10">
    <property type="entry name" value="Winged helix-like DNA-binding domain superfamily/Winged helix DNA-binding domain"/>
    <property type="match status" value="1"/>
</dbReference>
<sequence>MARILLVVGAAGSRGGRRPAPDAWRAVPETARPILRELVLHGPQSRTALARSLGLSPGSLTRLTKPLVEAGLVVERGAVPHPVSGRPTRPLEVVADDLHFVGVTLTSSHVYGVLTNLRADVVARESAPLADLAPETVIAQIGEVAERLSARGRQPVAIGLGMGGNARTRAPVGEGELIDSGLLGWEQVPVSRMASERLGIPCTVRNDVTALAYSHLWSKQARGLTDFAMVTVGDGLGYALFLGGRAVRLTEAAIGDFGHQILTPDGPMCPAGHCGCAGAYLTKSSLMMTAAQGMRRFPTYSEVLELAGAGDRVCARAVQRAAWALGVLIANVVNNTGVRTLVLAGEAIDVARVARPELERGLAARHRNPEDIELTVQAHDFHDWARGAAVVAIRRHISDH</sequence>
<dbReference type="AlphaFoldDB" id="A0A3A9ZGZ9"/>
<dbReference type="Pfam" id="PF00480">
    <property type="entry name" value="ROK"/>
    <property type="match status" value="1"/>
</dbReference>
<dbReference type="InterPro" id="IPR000600">
    <property type="entry name" value="ROK"/>
</dbReference>
<dbReference type="SUPFAM" id="SSF53067">
    <property type="entry name" value="Actin-like ATPase domain"/>
    <property type="match status" value="1"/>
</dbReference>
<dbReference type="InterPro" id="IPR036388">
    <property type="entry name" value="WH-like_DNA-bd_sf"/>
</dbReference>
<reference evidence="2 3" key="1">
    <citation type="journal article" date="2014" name="Int. J. Syst. Evol. Microbiol.">
        <title>Streptomyces hoynatensis sp. nov., isolated from deep marine sediment.</title>
        <authorList>
            <person name="Veyisoglu A."/>
            <person name="Sahin N."/>
        </authorList>
    </citation>
    <scope>NUCLEOTIDE SEQUENCE [LARGE SCALE GENOMIC DNA]</scope>
    <source>
        <strain evidence="2 3">KCTC 29097</strain>
    </source>
</reference>
<name>A0A3A9ZGZ9_9ACTN</name>
<comment type="similarity">
    <text evidence="1">Belongs to the ROK (NagC/XylR) family.</text>
</comment>